<proteinExistence type="predicted"/>
<comment type="caution">
    <text evidence="7">The sequence shown here is derived from an EMBL/GenBank/DDBJ whole genome shotgun (WGS) entry which is preliminary data.</text>
</comment>
<dbReference type="Pfam" id="PF00440">
    <property type="entry name" value="TetR_N"/>
    <property type="match status" value="1"/>
</dbReference>
<dbReference type="PANTHER" id="PTHR30055:SF226">
    <property type="entry name" value="HTH-TYPE TRANSCRIPTIONAL REGULATOR PKSA"/>
    <property type="match status" value="1"/>
</dbReference>
<keyword evidence="4" id="KW-0804">Transcription</keyword>
<evidence type="ECO:0000313" key="8">
    <source>
        <dbReference type="Proteomes" id="UP001519287"/>
    </source>
</evidence>
<dbReference type="InterPro" id="IPR001647">
    <property type="entry name" value="HTH_TetR"/>
</dbReference>
<keyword evidence="3 5" id="KW-0238">DNA-binding</keyword>
<evidence type="ECO:0000259" key="6">
    <source>
        <dbReference type="PROSITE" id="PS50977"/>
    </source>
</evidence>
<protein>
    <submittedName>
        <fullName evidence="7">AcrR family transcriptional regulator</fullName>
    </submittedName>
</protein>
<reference evidence="7 8" key="1">
    <citation type="submission" date="2021-03" db="EMBL/GenBank/DDBJ databases">
        <title>Genomic Encyclopedia of Type Strains, Phase IV (KMG-IV): sequencing the most valuable type-strain genomes for metagenomic binning, comparative biology and taxonomic classification.</title>
        <authorList>
            <person name="Goeker M."/>
        </authorList>
    </citation>
    <scope>NUCLEOTIDE SEQUENCE [LARGE SCALE GENOMIC DNA]</scope>
    <source>
        <strain evidence="7 8">DSM 26048</strain>
    </source>
</reference>
<evidence type="ECO:0000256" key="1">
    <source>
        <dbReference type="ARBA" id="ARBA00022491"/>
    </source>
</evidence>
<dbReference type="RefSeq" id="WP_209976736.1">
    <property type="nucleotide sequence ID" value="NZ_JAGGLB010000029.1"/>
</dbReference>
<dbReference type="InterPro" id="IPR050109">
    <property type="entry name" value="HTH-type_TetR-like_transc_reg"/>
</dbReference>
<accession>A0ABS4J4Z3</accession>
<dbReference type="PANTHER" id="PTHR30055">
    <property type="entry name" value="HTH-TYPE TRANSCRIPTIONAL REGULATOR RUTR"/>
    <property type="match status" value="1"/>
</dbReference>
<dbReference type="InterPro" id="IPR009057">
    <property type="entry name" value="Homeodomain-like_sf"/>
</dbReference>
<feature type="domain" description="HTH tetR-type" evidence="6">
    <location>
        <begin position="8"/>
        <end position="68"/>
    </location>
</feature>
<dbReference type="Proteomes" id="UP001519287">
    <property type="component" value="Unassembled WGS sequence"/>
</dbReference>
<evidence type="ECO:0000256" key="2">
    <source>
        <dbReference type="ARBA" id="ARBA00023015"/>
    </source>
</evidence>
<dbReference type="PROSITE" id="PS01081">
    <property type="entry name" value="HTH_TETR_1"/>
    <property type="match status" value="1"/>
</dbReference>
<dbReference type="SUPFAM" id="SSF48498">
    <property type="entry name" value="Tetracyclin repressor-like, C-terminal domain"/>
    <property type="match status" value="1"/>
</dbReference>
<evidence type="ECO:0000313" key="7">
    <source>
        <dbReference type="EMBL" id="MBP1994910.1"/>
    </source>
</evidence>
<dbReference type="Gene3D" id="1.10.357.10">
    <property type="entry name" value="Tetracycline Repressor, domain 2"/>
    <property type="match status" value="1"/>
</dbReference>
<dbReference type="Pfam" id="PF13977">
    <property type="entry name" value="TetR_C_6"/>
    <property type="match status" value="1"/>
</dbReference>
<gene>
    <name evidence="7" type="ORF">J2Z66_006551</name>
</gene>
<dbReference type="EMBL" id="JAGGLB010000029">
    <property type="protein sequence ID" value="MBP1994910.1"/>
    <property type="molecule type" value="Genomic_DNA"/>
</dbReference>
<organism evidence="7 8">
    <name type="scientific">Paenibacillus eucommiae</name>
    <dbReference type="NCBI Taxonomy" id="1355755"/>
    <lineage>
        <taxon>Bacteria</taxon>
        <taxon>Bacillati</taxon>
        <taxon>Bacillota</taxon>
        <taxon>Bacilli</taxon>
        <taxon>Bacillales</taxon>
        <taxon>Paenibacillaceae</taxon>
        <taxon>Paenibacillus</taxon>
    </lineage>
</organism>
<keyword evidence="1" id="KW-0678">Repressor</keyword>
<dbReference type="InterPro" id="IPR039538">
    <property type="entry name" value="BetI_C"/>
</dbReference>
<dbReference type="PROSITE" id="PS50977">
    <property type="entry name" value="HTH_TETR_2"/>
    <property type="match status" value="1"/>
</dbReference>
<dbReference type="SUPFAM" id="SSF46689">
    <property type="entry name" value="Homeodomain-like"/>
    <property type="match status" value="1"/>
</dbReference>
<evidence type="ECO:0000256" key="3">
    <source>
        <dbReference type="ARBA" id="ARBA00023125"/>
    </source>
</evidence>
<dbReference type="InterPro" id="IPR036271">
    <property type="entry name" value="Tet_transcr_reg_TetR-rel_C_sf"/>
</dbReference>
<keyword evidence="2" id="KW-0805">Transcription regulation</keyword>
<name>A0ABS4J4Z3_9BACL</name>
<evidence type="ECO:0000256" key="5">
    <source>
        <dbReference type="PROSITE-ProRule" id="PRU00335"/>
    </source>
</evidence>
<dbReference type="InterPro" id="IPR023772">
    <property type="entry name" value="DNA-bd_HTH_TetR-type_CS"/>
</dbReference>
<keyword evidence="8" id="KW-1185">Reference proteome</keyword>
<sequence length="197" mass="22542">MPKIVDHNQRREQIAEAVWRIIRRDGLEAVSVRSVANEAGISLGSLRHYFDTQSELLAFSMRLMSERVNYRIKNLPFSGDPRHDIGLVISELLPLNGETLAESEVWLAFMGKTITDETLRTLGREVHDELYAGFRSVIDLLIQKKMTKEGIDAEYEAKRLHALVDGLVVHHVNFPERVPKDDLMRIVLAHLDSFIIE</sequence>
<feature type="DNA-binding region" description="H-T-H motif" evidence="5">
    <location>
        <begin position="31"/>
        <end position="50"/>
    </location>
</feature>
<evidence type="ECO:0000256" key="4">
    <source>
        <dbReference type="ARBA" id="ARBA00023163"/>
    </source>
</evidence>